<sequence>MLDDKGGAMGQDYKALYETVILELEFQKWEREKLKDENALLDGVREIQTEHLLKREKMIKEWEGRFRSFTYVLDDKNGAQGVRQWLVPAAALLESGAVAGLILIKKLIINNSFWI</sequence>
<evidence type="ECO:0000313" key="1">
    <source>
        <dbReference type="EMBL" id="TKC07126.1"/>
    </source>
</evidence>
<keyword evidence="2" id="KW-1185">Reference proteome</keyword>
<dbReference type="Proteomes" id="UP000307244">
    <property type="component" value="Unassembled WGS sequence"/>
</dbReference>
<evidence type="ECO:0000313" key="2">
    <source>
        <dbReference type="Proteomes" id="UP000307244"/>
    </source>
</evidence>
<dbReference type="RefSeq" id="WP_136835394.1">
    <property type="nucleotide sequence ID" value="NZ_SWBQ01000002.1"/>
</dbReference>
<proteinExistence type="predicted"/>
<dbReference type="AlphaFoldDB" id="A0A4U1CKF7"/>
<gene>
    <name evidence="1" type="ORF">FA047_07655</name>
</gene>
<protein>
    <submittedName>
        <fullName evidence="1">Uncharacterized protein</fullName>
    </submittedName>
</protein>
<accession>A0A4U1CKF7</accession>
<reference evidence="1 2" key="1">
    <citation type="submission" date="2019-04" db="EMBL/GenBank/DDBJ databases">
        <title>Pedobacter sp. RP-3-15 sp. nov., isolated from Arctic soil.</title>
        <authorList>
            <person name="Dahal R.H."/>
            <person name="Kim D.-U."/>
        </authorList>
    </citation>
    <scope>NUCLEOTIDE SEQUENCE [LARGE SCALE GENOMIC DNA]</scope>
    <source>
        <strain evidence="1 2">RP-3-15</strain>
    </source>
</reference>
<dbReference type="EMBL" id="SWBQ01000002">
    <property type="protein sequence ID" value="TKC07126.1"/>
    <property type="molecule type" value="Genomic_DNA"/>
</dbReference>
<name>A0A4U1CKF7_9SPHI</name>
<comment type="caution">
    <text evidence="1">The sequence shown here is derived from an EMBL/GenBank/DDBJ whole genome shotgun (WGS) entry which is preliminary data.</text>
</comment>
<organism evidence="1 2">
    <name type="scientific">Pedobacter frigoris</name>
    <dbReference type="NCBI Taxonomy" id="2571272"/>
    <lineage>
        <taxon>Bacteria</taxon>
        <taxon>Pseudomonadati</taxon>
        <taxon>Bacteroidota</taxon>
        <taxon>Sphingobacteriia</taxon>
        <taxon>Sphingobacteriales</taxon>
        <taxon>Sphingobacteriaceae</taxon>
        <taxon>Pedobacter</taxon>
    </lineage>
</organism>